<proteinExistence type="predicted"/>
<feature type="chain" id="PRO_5012250290" description="DUF4252 domain-containing protein" evidence="1">
    <location>
        <begin position="20"/>
        <end position="176"/>
    </location>
</feature>
<evidence type="ECO:0008006" key="4">
    <source>
        <dbReference type="Google" id="ProtNLM"/>
    </source>
</evidence>
<dbReference type="OrthoDB" id="705638at2"/>
<gene>
    <name evidence="2" type="ORF">SAMN05660313_00065</name>
</gene>
<dbReference type="InterPro" id="IPR025348">
    <property type="entry name" value="DUF4252"/>
</dbReference>
<organism evidence="2 3">
    <name type="scientific">Cellulophaga fucicola</name>
    <dbReference type="NCBI Taxonomy" id="76595"/>
    <lineage>
        <taxon>Bacteria</taxon>
        <taxon>Pseudomonadati</taxon>
        <taxon>Bacteroidota</taxon>
        <taxon>Flavobacteriia</taxon>
        <taxon>Flavobacteriales</taxon>
        <taxon>Flavobacteriaceae</taxon>
        <taxon>Cellulophaga</taxon>
    </lineage>
</organism>
<dbReference type="AlphaFoldDB" id="A0A1K1LTV4"/>
<protein>
    <recommendedName>
        <fullName evidence="4">DUF4252 domain-containing protein</fullName>
    </recommendedName>
</protein>
<feature type="signal peptide" evidence="1">
    <location>
        <begin position="1"/>
        <end position="19"/>
    </location>
</feature>
<name>A0A1K1LTV4_9FLAO</name>
<evidence type="ECO:0000313" key="3">
    <source>
        <dbReference type="Proteomes" id="UP000183257"/>
    </source>
</evidence>
<dbReference type="Proteomes" id="UP000183257">
    <property type="component" value="Unassembled WGS sequence"/>
</dbReference>
<dbReference type="EMBL" id="FPIY01000001">
    <property type="protein sequence ID" value="SFW14290.1"/>
    <property type="molecule type" value="Genomic_DNA"/>
</dbReference>
<evidence type="ECO:0000313" key="2">
    <source>
        <dbReference type="EMBL" id="SFW14290.1"/>
    </source>
</evidence>
<evidence type="ECO:0000256" key="1">
    <source>
        <dbReference type="SAM" id="SignalP"/>
    </source>
</evidence>
<dbReference type="RefSeq" id="WP_072302864.1">
    <property type="nucleotide sequence ID" value="NZ_FPIY01000001.1"/>
</dbReference>
<dbReference type="STRING" id="76595.SAMN05660313_00065"/>
<keyword evidence="1" id="KW-0732">Signal</keyword>
<dbReference type="Pfam" id="PF14060">
    <property type="entry name" value="DUF4252"/>
    <property type="match status" value="1"/>
</dbReference>
<reference evidence="3" key="1">
    <citation type="submission" date="2016-11" db="EMBL/GenBank/DDBJ databases">
        <authorList>
            <person name="Varghese N."/>
            <person name="Submissions S."/>
        </authorList>
    </citation>
    <scope>NUCLEOTIDE SEQUENCE [LARGE SCALE GENOMIC DNA]</scope>
    <source>
        <strain evidence="3">DSM 24786</strain>
    </source>
</reference>
<sequence length="176" mass="19680">MKKLLIIAVLTALPFTGFSQSIFDKFEDLDNVSSVIVNKSMFNLLTKIDVDVDDKETKDYIDIAKSISSLKVFITEDSKVGTDMLTTMKSYLKTASLDELMRVKDKDANIKFYIKSGKDEDHVSELLMFVSDIQNAKVDGRKVETVLVSITGDIDLNKIGSLTSKMGLPKELNQIK</sequence>
<keyword evidence="3" id="KW-1185">Reference proteome</keyword>
<accession>A0A1K1LTV4</accession>